<gene>
    <name evidence="1" type="ORF">ACFPET_05880</name>
</gene>
<reference evidence="2" key="1">
    <citation type="journal article" date="2019" name="Int. J. Syst. Evol. Microbiol.">
        <title>The Global Catalogue of Microorganisms (GCM) 10K type strain sequencing project: providing services to taxonomists for standard genome sequencing and annotation.</title>
        <authorList>
            <consortium name="The Broad Institute Genomics Platform"/>
            <consortium name="The Broad Institute Genome Sequencing Center for Infectious Disease"/>
            <person name="Wu L."/>
            <person name="Ma J."/>
        </authorList>
    </citation>
    <scope>NUCLEOTIDE SEQUENCE [LARGE SCALE GENOMIC DNA]</scope>
    <source>
        <strain evidence="2">IBRC-M 10908</strain>
    </source>
</reference>
<organism evidence="1 2">
    <name type="scientific">Salininema proteolyticum</name>
    <dbReference type="NCBI Taxonomy" id="1607685"/>
    <lineage>
        <taxon>Bacteria</taxon>
        <taxon>Bacillati</taxon>
        <taxon>Actinomycetota</taxon>
        <taxon>Actinomycetes</taxon>
        <taxon>Glycomycetales</taxon>
        <taxon>Glycomycetaceae</taxon>
        <taxon>Salininema</taxon>
    </lineage>
</organism>
<evidence type="ECO:0000313" key="2">
    <source>
        <dbReference type="Proteomes" id="UP001595823"/>
    </source>
</evidence>
<keyword evidence="2" id="KW-1185">Reference proteome</keyword>
<comment type="caution">
    <text evidence="1">The sequence shown here is derived from an EMBL/GenBank/DDBJ whole genome shotgun (WGS) entry which is preliminary data.</text>
</comment>
<evidence type="ECO:0000313" key="1">
    <source>
        <dbReference type="EMBL" id="MFC4334722.1"/>
    </source>
</evidence>
<dbReference type="EMBL" id="JBHSDK010000009">
    <property type="protein sequence ID" value="MFC4334722.1"/>
    <property type="molecule type" value="Genomic_DNA"/>
</dbReference>
<protein>
    <submittedName>
        <fullName evidence="1">N-acetyltransferase</fullName>
    </submittedName>
</protein>
<dbReference type="RefSeq" id="WP_380618701.1">
    <property type="nucleotide sequence ID" value="NZ_JBHSDK010000009.1"/>
</dbReference>
<accession>A0ABV8TVQ6</accession>
<sequence length="197" mass="23115">MPFTDLQIDIPQGLSTDEFVLRPITTGDAEMDYEAVMESRDYLRKWEQSTWPEDDFTVAANLKDLQELERRHSAQQAFTYTVVDPPGTRCLGCVYFMAPNAGMFTKSEITPVRSEQWEDYEAMVYFWVRKSHLASGTDRALLDSLRPWIDLEWKFQRRLFITNEQFTQQVDMIERAGLQLRFTIKEPDNPGTYLAYE</sequence>
<dbReference type="SUPFAM" id="SSF55729">
    <property type="entry name" value="Acyl-CoA N-acyltransferases (Nat)"/>
    <property type="match status" value="1"/>
</dbReference>
<dbReference type="Gene3D" id="3.40.630.30">
    <property type="match status" value="1"/>
</dbReference>
<dbReference type="Proteomes" id="UP001595823">
    <property type="component" value="Unassembled WGS sequence"/>
</dbReference>
<proteinExistence type="predicted"/>
<dbReference type="InterPro" id="IPR016181">
    <property type="entry name" value="Acyl_CoA_acyltransferase"/>
</dbReference>
<name>A0ABV8TVQ6_9ACTN</name>